<organism evidence="4 5">
    <name type="scientific">Candidatus Beckwithbacteria bacterium RBG_13_42_9</name>
    <dbReference type="NCBI Taxonomy" id="1797457"/>
    <lineage>
        <taxon>Bacteria</taxon>
        <taxon>Candidatus Beckwithiibacteriota</taxon>
    </lineage>
</organism>
<dbReference type="CDD" id="cd09294">
    <property type="entry name" value="SmpB"/>
    <property type="match status" value="1"/>
</dbReference>
<dbReference type="PANTHER" id="PTHR30308">
    <property type="entry name" value="TMRNA-BINDING COMPONENT OF TRANS-TRANSLATION TAGGING COMPLEX"/>
    <property type="match status" value="1"/>
</dbReference>
<dbReference type="STRING" id="1797457.A2160_00595"/>
<dbReference type="SUPFAM" id="SSF74982">
    <property type="entry name" value="Small protein B (SmpB)"/>
    <property type="match status" value="1"/>
</dbReference>
<dbReference type="PROSITE" id="PS01317">
    <property type="entry name" value="SSRP"/>
    <property type="match status" value="1"/>
</dbReference>
<dbReference type="InterPro" id="IPR020081">
    <property type="entry name" value="SsrA-bd_prot_CS"/>
</dbReference>
<evidence type="ECO:0000313" key="4">
    <source>
        <dbReference type="EMBL" id="OGD62278.1"/>
    </source>
</evidence>
<keyword evidence="2 3" id="KW-0694">RNA-binding</keyword>
<dbReference type="EMBL" id="MEZK01000023">
    <property type="protein sequence ID" value="OGD62278.1"/>
    <property type="molecule type" value="Genomic_DNA"/>
</dbReference>
<dbReference type="InterPro" id="IPR023620">
    <property type="entry name" value="SmpB"/>
</dbReference>
<gene>
    <name evidence="3" type="primary">smpB</name>
    <name evidence="4" type="ORF">A2160_00595</name>
</gene>
<dbReference type="GO" id="GO:0070930">
    <property type="term" value="P:trans-translation-dependent protein tagging"/>
    <property type="evidence" value="ECO:0007669"/>
    <property type="project" value="TreeGrafter"/>
</dbReference>
<comment type="similarity">
    <text evidence="3">Belongs to the SmpB family.</text>
</comment>
<protein>
    <recommendedName>
        <fullName evidence="3">SsrA-binding protein</fullName>
    </recommendedName>
    <alternativeName>
        <fullName evidence="3">Small protein B</fullName>
    </alternativeName>
</protein>
<evidence type="ECO:0000256" key="2">
    <source>
        <dbReference type="ARBA" id="ARBA00022884"/>
    </source>
</evidence>
<dbReference type="Gene3D" id="2.40.280.10">
    <property type="match status" value="1"/>
</dbReference>
<evidence type="ECO:0000256" key="3">
    <source>
        <dbReference type="HAMAP-Rule" id="MF_00023"/>
    </source>
</evidence>
<dbReference type="InterPro" id="IPR000037">
    <property type="entry name" value="SsrA-bd_prot"/>
</dbReference>
<sequence length="147" mass="17141">MKIINKKAKFRYELLERVETGLVLTGAEVKSVKLGRMSLAEAYVRIQNGEVWLINANIPAYKFADPKNYDPTRTRKLLLHEKEILALTQKMEAKHLVLVPTAAYNRGSKVKLEITLGRPKKLWQKREDIRKKDVARDTERELRKRSQ</sequence>
<dbReference type="HAMAP" id="MF_00023">
    <property type="entry name" value="SmpB"/>
    <property type="match status" value="1"/>
</dbReference>
<comment type="subcellular location">
    <subcellularLocation>
        <location evidence="3">Cytoplasm</location>
    </subcellularLocation>
    <text evidence="3">The tmRNA-SmpB complex associates with stalled 70S ribosomes.</text>
</comment>
<comment type="caution">
    <text evidence="4">The sequence shown here is derived from an EMBL/GenBank/DDBJ whole genome shotgun (WGS) entry which is preliminary data.</text>
</comment>
<reference evidence="4 5" key="1">
    <citation type="journal article" date="2016" name="Nat. Commun.">
        <title>Thousands of microbial genomes shed light on interconnected biogeochemical processes in an aquifer system.</title>
        <authorList>
            <person name="Anantharaman K."/>
            <person name="Brown C.T."/>
            <person name="Hug L.A."/>
            <person name="Sharon I."/>
            <person name="Castelle C.J."/>
            <person name="Probst A.J."/>
            <person name="Thomas B.C."/>
            <person name="Singh A."/>
            <person name="Wilkins M.J."/>
            <person name="Karaoz U."/>
            <person name="Brodie E.L."/>
            <person name="Williams K.H."/>
            <person name="Hubbard S.S."/>
            <person name="Banfield J.F."/>
        </authorList>
    </citation>
    <scope>NUCLEOTIDE SEQUENCE [LARGE SCALE GENOMIC DNA]</scope>
</reference>
<dbReference type="GO" id="GO:0003723">
    <property type="term" value="F:RNA binding"/>
    <property type="evidence" value="ECO:0007669"/>
    <property type="project" value="UniProtKB-UniRule"/>
</dbReference>
<evidence type="ECO:0000313" key="5">
    <source>
        <dbReference type="Proteomes" id="UP000177006"/>
    </source>
</evidence>
<dbReference type="Pfam" id="PF01668">
    <property type="entry name" value="SmpB"/>
    <property type="match status" value="1"/>
</dbReference>
<dbReference type="GO" id="GO:0005829">
    <property type="term" value="C:cytosol"/>
    <property type="evidence" value="ECO:0007669"/>
    <property type="project" value="TreeGrafter"/>
</dbReference>
<dbReference type="GO" id="GO:0070929">
    <property type="term" value="P:trans-translation"/>
    <property type="evidence" value="ECO:0007669"/>
    <property type="project" value="UniProtKB-UniRule"/>
</dbReference>
<keyword evidence="1 3" id="KW-0963">Cytoplasm</keyword>
<evidence type="ECO:0000256" key="1">
    <source>
        <dbReference type="ARBA" id="ARBA00022490"/>
    </source>
</evidence>
<comment type="function">
    <text evidence="3">Required for rescue of stalled ribosomes mediated by trans-translation. Binds to transfer-messenger RNA (tmRNA), required for stable association of tmRNA with ribosomes. tmRNA and SmpB together mimic tRNA shape, replacing the anticodon stem-loop with SmpB. tmRNA is encoded by the ssrA gene; the 2 termini fold to resemble tRNA(Ala) and it encodes a 'tag peptide', a short internal open reading frame. During trans-translation Ala-aminoacylated tmRNA acts like a tRNA, entering the A-site of stalled ribosomes, displacing the stalled mRNA. The ribosome then switches to translate the ORF on the tmRNA; the nascent peptide is terminated with the 'tag peptide' encoded by the tmRNA and targeted for degradation. The ribosome is freed to recommence translation, which seems to be the essential function of trans-translation.</text>
</comment>
<name>A0A1F5E4I8_9BACT</name>
<dbReference type="AlphaFoldDB" id="A0A1F5E4I8"/>
<dbReference type="NCBIfam" id="TIGR00086">
    <property type="entry name" value="smpB"/>
    <property type="match status" value="1"/>
</dbReference>
<dbReference type="PANTHER" id="PTHR30308:SF2">
    <property type="entry name" value="SSRA-BINDING PROTEIN"/>
    <property type="match status" value="1"/>
</dbReference>
<dbReference type="Proteomes" id="UP000177006">
    <property type="component" value="Unassembled WGS sequence"/>
</dbReference>
<dbReference type="NCBIfam" id="NF003843">
    <property type="entry name" value="PRK05422.1"/>
    <property type="match status" value="1"/>
</dbReference>
<proteinExistence type="inferred from homology"/>
<accession>A0A1F5E4I8</accession>